<dbReference type="Gene3D" id="1.20.1070.10">
    <property type="entry name" value="Rhodopsin 7-helix transmembrane proteins"/>
    <property type="match status" value="1"/>
</dbReference>
<keyword evidence="5 7" id="KW-0472">Membrane</keyword>
<evidence type="ECO:0000256" key="4">
    <source>
        <dbReference type="ARBA" id="ARBA00022989"/>
    </source>
</evidence>
<evidence type="ECO:0000313" key="8">
    <source>
        <dbReference type="EMBL" id="CDP38507.1"/>
    </source>
</evidence>
<evidence type="ECO:0000256" key="3">
    <source>
        <dbReference type="ARBA" id="ARBA00022692"/>
    </source>
</evidence>
<dbReference type="GO" id="GO:0005886">
    <property type="term" value="C:plasma membrane"/>
    <property type="evidence" value="ECO:0007669"/>
    <property type="project" value="TreeGrafter"/>
</dbReference>
<evidence type="ECO:0000256" key="1">
    <source>
        <dbReference type="ARBA" id="ARBA00004141"/>
    </source>
</evidence>
<gene>
    <name evidence="8" type="ORF">GNLVRS02_ARAD1D36212g</name>
</gene>
<dbReference type="EMBL" id="HG937694">
    <property type="protein sequence ID" value="CDP38507.1"/>
    <property type="molecule type" value="Genomic_DNA"/>
</dbReference>
<feature type="transmembrane region" description="Helical" evidence="7">
    <location>
        <begin position="198"/>
        <end position="223"/>
    </location>
</feature>
<feature type="transmembrane region" description="Helical" evidence="7">
    <location>
        <begin position="112"/>
        <end position="132"/>
    </location>
</feature>
<dbReference type="FunFam" id="1.20.1070.10:FF:000160">
    <property type="entry name" value="Related to Opsin-1"/>
    <property type="match status" value="1"/>
</dbReference>
<reference evidence="8" key="1">
    <citation type="submission" date="2014-02" db="EMBL/GenBank/DDBJ databases">
        <authorList>
            <person name="Genoscope - CEA"/>
        </authorList>
    </citation>
    <scope>NUCLEOTIDE SEQUENCE</scope>
    <source>
        <strain evidence="8">LS3</strain>
    </source>
</reference>
<dbReference type="SMART" id="SM01021">
    <property type="entry name" value="Bac_rhodopsin"/>
    <property type="match status" value="1"/>
</dbReference>
<dbReference type="InterPro" id="IPR001425">
    <property type="entry name" value="Arc/bac/fun_rhodopsins"/>
</dbReference>
<organism evidence="8">
    <name type="scientific">Blastobotrys adeninivorans</name>
    <name type="common">Yeast</name>
    <name type="synonym">Arxula adeninivorans</name>
    <dbReference type="NCBI Taxonomy" id="409370"/>
    <lineage>
        <taxon>Eukaryota</taxon>
        <taxon>Fungi</taxon>
        <taxon>Dikarya</taxon>
        <taxon>Ascomycota</taxon>
        <taxon>Saccharomycotina</taxon>
        <taxon>Dipodascomycetes</taxon>
        <taxon>Dipodascales</taxon>
        <taxon>Trichomonascaceae</taxon>
        <taxon>Blastobotrys</taxon>
    </lineage>
</organism>
<feature type="compositionally biased region" description="Pro residues" evidence="6">
    <location>
        <begin position="288"/>
        <end position="303"/>
    </location>
</feature>
<sequence length="320" mass="34972">MPFSLIARGNDALNINPPTGADIHLTVHGSDWYWAAFSVFALSFLLFLGASYKLRPANERLFFYNSIASALFMTVTYFTLASNLGWAPVQAEFNHQTVDNSSTTPGMRQVSYARYIGWFLAFPPLIANLAVISSVPWPTTWFTILAQEVMIVGLLVGIVIHSTYKWGFFVFAVVGYFVVAFNLLFSFRKTATYLDGRLFNGVQMASGAVCFLLLLYPICWGLSEGGNAIAVDSEAVFYGILDLLMFVVVNCFFQVVVRNADFTTLGISRPTGGAFHEKHHSFETPRPAEAPPAPAPAPAPVSAPEPTNQAEADAAAAQQV</sequence>
<name>A0A060TI52_BLAAD</name>
<keyword evidence="3 7" id="KW-0812">Transmembrane</keyword>
<dbReference type="InterPro" id="IPR043476">
    <property type="entry name" value="Yro2-like_7TM"/>
</dbReference>
<accession>A0A060TI52</accession>
<reference evidence="8" key="2">
    <citation type="submission" date="2014-06" db="EMBL/GenBank/DDBJ databases">
        <title>The complete genome of Blastobotrys (Arxula) adeninivorans LS3 - a yeast of biotechnological interest.</title>
        <authorList>
            <person name="Kunze G."/>
            <person name="Gaillardin C."/>
            <person name="Czernicka M."/>
            <person name="Durrens P."/>
            <person name="Martin T."/>
            <person name="Boer E."/>
            <person name="Gabaldon T."/>
            <person name="Cruz J."/>
            <person name="Talla E."/>
            <person name="Marck C."/>
            <person name="Goffeau A."/>
            <person name="Barbe V."/>
            <person name="Baret P."/>
            <person name="Baronian K."/>
            <person name="Beier S."/>
            <person name="Bleykasten C."/>
            <person name="Bode R."/>
            <person name="Casaregola S."/>
            <person name="Despons L."/>
            <person name="Fairhead C."/>
            <person name="Giersberg M."/>
            <person name="Gierski P."/>
            <person name="Hahnel U."/>
            <person name="Hartmann A."/>
            <person name="Jankowska D."/>
            <person name="Jubin C."/>
            <person name="Jung P."/>
            <person name="Lafontaine I."/>
            <person name="Leh-Louis V."/>
            <person name="Lemaire M."/>
            <person name="Marcet-Houben M."/>
            <person name="Mascher M."/>
            <person name="Morel G."/>
            <person name="Richard G.-F."/>
            <person name="Riechen J."/>
            <person name="Sacerdot C."/>
            <person name="Sarkar A."/>
            <person name="Savel G."/>
            <person name="Schacherer J."/>
            <person name="Sherman D."/>
            <person name="Straub M.-L."/>
            <person name="Stein N."/>
            <person name="Thierry A."/>
            <person name="Trautwein-Schult A."/>
            <person name="Westhof E."/>
            <person name="Worch S."/>
            <person name="Dujon B."/>
            <person name="Souciet J.-L."/>
            <person name="Wincker P."/>
            <person name="Scholz U."/>
            <person name="Neuveglise N."/>
        </authorList>
    </citation>
    <scope>NUCLEOTIDE SEQUENCE</scope>
    <source>
        <strain evidence="8">LS3</strain>
    </source>
</reference>
<keyword evidence="4 7" id="KW-1133">Transmembrane helix</keyword>
<dbReference type="CDD" id="cd15239">
    <property type="entry name" value="7tm_YRO2_fungal-like"/>
    <property type="match status" value="1"/>
</dbReference>
<evidence type="ECO:0000256" key="6">
    <source>
        <dbReference type="SAM" id="MobiDB-lite"/>
    </source>
</evidence>
<dbReference type="AlphaFoldDB" id="A0A060TI52"/>
<dbReference type="SUPFAM" id="SSF81321">
    <property type="entry name" value="Family A G protein-coupled receptor-like"/>
    <property type="match status" value="1"/>
</dbReference>
<evidence type="ECO:0000256" key="5">
    <source>
        <dbReference type="ARBA" id="ARBA00023136"/>
    </source>
</evidence>
<feature type="transmembrane region" description="Helical" evidence="7">
    <location>
        <begin position="32"/>
        <end position="50"/>
    </location>
</feature>
<feature type="transmembrane region" description="Helical" evidence="7">
    <location>
        <begin position="139"/>
        <end position="160"/>
    </location>
</feature>
<feature type="compositionally biased region" description="Low complexity" evidence="6">
    <location>
        <begin position="304"/>
        <end position="320"/>
    </location>
</feature>
<dbReference type="Pfam" id="PF01036">
    <property type="entry name" value="Bac_rhodopsin"/>
    <property type="match status" value="1"/>
</dbReference>
<protein>
    <submittedName>
        <fullName evidence="8">ARAD1D36212p</fullName>
    </submittedName>
</protein>
<proteinExistence type="inferred from homology"/>
<comment type="subcellular location">
    <subcellularLocation>
        <location evidence="1">Membrane</location>
        <topology evidence="1">Multi-pass membrane protein</topology>
    </subcellularLocation>
</comment>
<dbReference type="PhylomeDB" id="A0A060TI52"/>
<dbReference type="PANTHER" id="PTHR28286:SF1">
    <property type="entry name" value="30 KDA HEAT SHOCK PROTEIN-RELATED"/>
    <property type="match status" value="1"/>
</dbReference>
<feature type="transmembrane region" description="Helical" evidence="7">
    <location>
        <begin position="235"/>
        <end position="257"/>
    </location>
</feature>
<feature type="transmembrane region" description="Helical" evidence="7">
    <location>
        <begin position="166"/>
        <end position="186"/>
    </location>
</feature>
<dbReference type="GO" id="GO:0005783">
    <property type="term" value="C:endoplasmic reticulum"/>
    <property type="evidence" value="ECO:0007669"/>
    <property type="project" value="TreeGrafter"/>
</dbReference>
<dbReference type="PANTHER" id="PTHR28286">
    <property type="match status" value="1"/>
</dbReference>
<feature type="region of interest" description="Disordered" evidence="6">
    <location>
        <begin position="276"/>
        <end position="320"/>
    </location>
</feature>
<feature type="transmembrane region" description="Helical" evidence="7">
    <location>
        <begin position="62"/>
        <end position="80"/>
    </location>
</feature>
<evidence type="ECO:0000256" key="2">
    <source>
        <dbReference type="ARBA" id="ARBA00008130"/>
    </source>
</evidence>
<evidence type="ECO:0000256" key="7">
    <source>
        <dbReference type="SAM" id="Phobius"/>
    </source>
</evidence>
<comment type="similarity">
    <text evidence="2">Belongs to the archaeal/bacterial/fungal opsin family.</text>
</comment>